<keyword evidence="4" id="KW-1185">Reference proteome</keyword>
<dbReference type="InterPro" id="IPR042100">
    <property type="entry name" value="Bug_dom1"/>
</dbReference>
<dbReference type="EMBL" id="JBHUEJ010000036">
    <property type="protein sequence ID" value="MFD1711937.1"/>
    <property type="molecule type" value="Genomic_DNA"/>
</dbReference>
<dbReference type="Gene3D" id="3.40.190.10">
    <property type="entry name" value="Periplasmic binding protein-like II"/>
    <property type="match status" value="1"/>
</dbReference>
<protein>
    <submittedName>
        <fullName evidence="3">Bug family tripartite tricarboxylate transporter substrate binding protein</fullName>
    </submittedName>
</protein>
<keyword evidence="2" id="KW-0732">Signal</keyword>
<name>A0ABW4KVR7_9BURK</name>
<dbReference type="SUPFAM" id="SSF53850">
    <property type="entry name" value="Periplasmic binding protein-like II"/>
    <property type="match status" value="1"/>
</dbReference>
<evidence type="ECO:0000256" key="2">
    <source>
        <dbReference type="SAM" id="SignalP"/>
    </source>
</evidence>
<evidence type="ECO:0000256" key="1">
    <source>
        <dbReference type="ARBA" id="ARBA00006987"/>
    </source>
</evidence>
<dbReference type="PANTHER" id="PTHR42928:SF5">
    <property type="entry name" value="BLR1237 PROTEIN"/>
    <property type="match status" value="1"/>
</dbReference>
<feature type="signal peptide" evidence="2">
    <location>
        <begin position="1"/>
        <end position="28"/>
    </location>
</feature>
<dbReference type="Pfam" id="PF03401">
    <property type="entry name" value="TctC"/>
    <property type="match status" value="1"/>
</dbReference>
<comment type="caution">
    <text evidence="3">The sequence shown here is derived from an EMBL/GenBank/DDBJ whole genome shotgun (WGS) entry which is preliminary data.</text>
</comment>
<dbReference type="InterPro" id="IPR005064">
    <property type="entry name" value="BUG"/>
</dbReference>
<dbReference type="Proteomes" id="UP001597304">
    <property type="component" value="Unassembled WGS sequence"/>
</dbReference>
<dbReference type="PIRSF" id="PIRSF017082">
    <property type="entry name" value="YflP"/>
    <property type="match status" value="1"/>
</dbReference>
<sequence length="327" mass="34646">MNEHRTSWRSLGRVAVGLVLTCAGAAFAQANYPARPIRVVVPYSAGGNTDIVARDVMKEVSAQMGQPIVIDNKPGANSILGTDIVAKASPDGYTLGLVIGAYANNATLYRKLPYGPDDLTPVSQLTKTLLLLVTARPDATSYSHLVKTANSASTPLTYATSGVGSQVHLFSERMAHVTGMKHILHVPYKGTADTMADVVSGRVGFMIDSLSTLGPHIQTGKVRALVVTGQERSPLLPEVPTLKELGYPELVNYSWNGVVAPAGTPVAIVERLSREIAIALKKPALRSKLAAVGAEAVGNTPTEFGSFIAQERKVNGNLIRQLGLTLE</sequence>
<dbReference type="RefSeq" id="WP_147912461.1">
    <property type="nucleotide sequence ID" value="NZ_JBHUEJ010000036.1"/>
</dbReference>
<accession>A0ABW4KVR7</accession>
<dbReference type="PANTHER" id="PTHR42928">
    <property type="entry name" value="TRICARBOXYLATE-BINDING PROTEIN"/>
    <property type="match status" value="1"/>
</dbReference>
<organism evidence="3 4">
    <name type="scientific">Ottowia flava</name>
    <dbReference type="NCBI Taxonomy" id="2675430"/>
    <lineage>
        <taxon>Bacteria</taxon>
        <taxon>Pseudomonadati</taxon>
        <taxon>Pseudomonadota</taxon>
        <taxon>Betaproteobacteria</taxon>
        <taxon>Burkholderiales</taxon>
        <taxon>Comamonadaceae</taxon>
        <taxon>Ottowia</taxon>
    </lineage>
</organism>
<evidence type="ECO:0000313" key="3">
    <source>
        <dbReference type="EMBL" id="MFD1711937.1"/>
    </source>
</evidence>
<evidence type="ECO:0000313" key="4">
    <source>
        <dbReference type="Proteomes" id="UP001597304"/>
    </source>
</evidence>
<reference evidence="4" key="1">
    <citation type="journal article" date="2019" name="Int. J. Syst. Evol. Microbiol.">
        <title>The Global Catalogue of Microorganisms (GCM) 10K type strain sequencing project: providing services to taxonomists for standard genome sequencing and annotation.</title>
        <authorList>
            <consortium name="The Broad Institute Genomics Platform"/>
            <consortium name="The Broad Institute Genome Sequencing Center for Infectious Disease"/>
            <person name="Wu L."/>
            <person name="Ma J."/>
        </authorList>
    </citation>
    <scope>NUCLEOTIDE SEQUENCE [LARGE SCALE GENOMIC DNA]</scope>
    <source>
        <strain evidence="4">LMG 29247</strain>
    </source>
</reference>
<feature type="chain" id="PRO_5046754653" evidence="2">
    <location>
        <begin position="29"/>
        <end position="327"/>
    </location>
</feature>
<gene>
    <name evidence="3" type="ORF">ACFSF0_15100</name>
</gene>
<dbReference type="Gene3D" id="3.40.190.150">
    <property type="entry name" value="Bordetella uptake gene, domain 1"/>
    <property type="match status" value="1"/>
</dbReference>
<proteinExistence type="inferred from homology"/>
<comment type="similarity">
    <text evidence="1">Belongs to the UPF0065 (bug) family.</text>
</comment>